<evidence type="ECO:0008006" key="4">
    <source>
        <dbReference type="Google" id="ProtNLM"/>
    </source>
</evidence>
<keyword evidence="1" id="KW-0732">Signal</keyword>
<protein>
    <recommendedName>
        <fullName evidence="4">17 kDa surface antigen</fullName>
    </recommendedName>
</protein>
<sequence>MKKTFTVFAILATTGLSACGNMTQDQRTAAGALAGGAAGLAIADRNDSSDTARGVATLAGAAAGATLAANSGGAQNNTTTRRCVYSDGTPAPCPVGY</sequence>
<dbReference type="AlphaFoldDB" id="A0A1I5ZJT7"/>
<organism evidence="2 3">
    <name type="scientific">Roseivivax halotolerans</name>
    <dbReference type="NCBI Taxonomy" id="93684"/>
    <lineage>
        <taxon>Bacteria</taxon>
        <taxon>Pseudomonadati</taxon>
        <taxon>Pseudomonadota</taxon>
        <taxon>Alphaproteobacteria</taxon>
        <taxon>Rhodobacterales</taxon>
        <taxon>Roseobacteraceae</taxon>
        <taxon>Roseivivax</taxon>
    </lineage>
</organism>
<accession>A0A1I5ZJT7</accession>
<dbReference type="EMBL" id="FOXV01000010">
    <property type="protein sequence ID" value="SFQ56715.1"/>
    <property type="molecule type" value="Genomic_DNA"/>
</dbReference>
<dbReference type="PROSITE" id="PS51257">
    <property type="entry name" value="PROKAR_LIPOPROTEIN"/>
    <property type="match status" value="1"/>
</dbReference>
<keyword evidence="3" id="KW-1185">Reference proteome</keyword>
<name>A0A1I5ZJT7_9RHOB</name>
<feature type="chain" id="PRO_5017175955" description="17 kDa surface antigen" evidence="1">
    <location>
        <begin position="19"/>
        <end position="97"/>
    </location>
</feature>
<proteinExistence type="predicted"/>
<evidence type="ECO:0000313" key="3">
    <source>
        <dbReference type="Proteomes" id="UP000243106"/>
    </source>
</evidence>
<dbReference type="RefSeq" id="WP_093013620.1">
    <property type="nucleotide sequence ID" value="NZ_FOXV01000010.1"/>
</dbReference>
<feature type="signal peptide" evidence="1">
    <location>
        <begin position="1"/>
        <end position="18"/>
    </location>
</feature>
<evidence type="ECO:0000313" key="2">
    <source>
        <dbReference type="EMBL" id="SFQ56715.1"/>
    </source>
</evidence>
<reference evidence="3" key="1">
    <citation type="submission" date="2016-10" db="EMBL/GenBank/DDBJ databases">
        <authorList>
            <person name="Varghese N."/>
            <person name="Submissions S."/>
        </authorList>
    </citation>
    <scope>NUCLEOTIDE SEQUENCE [LARGE SCALE GENOMIC DNA]</scope>
    <source>
        <strain evidence="3">JCM 10271</strain>
    </source>
</reference>
<dbReference type="Proteomes" id="UP000243106">
    <property type="component" value="Unassembled WGS sequence"/>
</dbReference>
<evidence type="ECO:0000256" key="1">
    <source>
        <dbReference type="SAM" id="SignalP"/>
    </source>
</evidence>
<gene>
    <name evidence="2" type="ORF">SAMN05421853_110114</name>
</gene>